<keyword evidence="3" id="KW-1185">Reference proteome</keyword>
<keyword evidence="1" id="KW-0812">Transmembrane</keyword>
<dbReference type="Pfam" id="PF01944">
    <property type="entry name" value="SpoIIM"/>
    <property type="match status" value="1"/>
</dbReference>
<accession>A0AAE3AFH8</accession>
<sequence length="199" mass="21199">MKLFPVRTQALRLPALVLVCLLLVLGAVLGFAVCRAVPQQDRQELSDYLHQYAQATADGRGPSASALSVAAAYFRYPLAAALLGLTAAGLVLLPVLSVAQGFFLSFSVGCFARALGRGGVYLALAAFGPRCLFVLPCTLLLTVQGLSAAARRRDGQKVRLTEGAYWRRVGLCGLILLIGAALELTFGPRLLQWVIARTL</sequence>
<keyword evidence="1" id="KW-1133">Transmembrane helix</keyword>
<evidence type="ECO:0000313" key="3">
    <source>
        <dbReference type="Proteomes" id="UP001199319"/>
    </source>
</evidence>
<name>A0AAE3AFH8_9FIRM</name>
<dbReference type="AlphaFoldDB" id="A0AAE3AFH8"/>
<dbReference type="EMBL" id="JAJEPW010000011">
    <property type="protein sequence ID" value="MCC2128955.1"/>
    <property type="molecule type" value="Genomic_DNA"/>
</dbReference>
<dbReference type="Proteomes" id="UP001199319">
    <property type="component" value="Unassembled WGS sequence"/>
</dbReference>
<feature type="transmembrane region" description="Helical" evidence="1">
    <location>
        <begin position="76"/>
        <end position="96"/>
    </location>
</feature>
<comment type="caution">
    <text evidence="2">The sequence shown here is derived from an EMBL/GenBank/DDBJ whole genome shotgun (WGS) entry which is preliminary data.</text>
</comment>
<keyword evidence="1" id="KW-0472">Membrane</keyword>
<dbReference type="InterPro" id="IPR002798">
    <property type="entry name" value="SpoIIM-like"/>
</dbReference>
<evidence type="ECO:0000256" key="1">
    <source>
        <dbReference type="SAM" id="Phobius"/>
    </source>
</evidence>
<proteinExistence type="predicted"/>
<protein>
    <submittedName>
        <fullName evidence="2">Stage II sporulation protein M</fullName>
    </submittedName>
</protein>
<gene>
    <name evidence="2" type="ORF">LKD37_05390</name>
</gene>
<organism evidence="2 3">
    <name type="scientific">Brotocaccenecus cirricatena</name>
    <dbReference type="NCBI Taxonomy" id="3064195"/>
    <lineage>
        <taxon>Bacteria</taxon>
        <taxon>Bacillati</taxon>
        <taxon>Bacillota</taxon>
        <taxon>Clostridia</taxon>
        <taxon>Eubacteriales</taxon>
        <taxon>Oscillospiraceae</taxon>
        <taxon>Brotocaccenecus</taxon>
    </lineage>
</organism>
<reference evidence="2" key="1">
    <citation type="submission" date="2021-10" db="EMBL/GenBank/DDBJ databases">
        <title>Anaerobic single-cell dispensing facilitates the cultivation of human gut bacteria.</title>
        <authorList>
            <person name="Afrizal A."/>
        </authorList>
    </citation>
    <scope>NUCLEOTIDE SEQUENCE</scope>
    <source>
        <strain evidence="2">CLA-AA-H272</strain>
    </source>
</reference>
<dbReference type="RefSeq" id="WP_302928260.1">
    <property type="nucleotide sequence ID" value="NZ_JAJEPW010000011.1"/>
</dbReference>
<evidence type="ECO:0000313" key="2">
    <source>
        <dbReference type="EMBL" id="MCC2128955.1"/>
    </source>
</evidence>
<feature type="transmembrane region" description="Helical" evidence="1">
    <location>
        <begin position="171"/>
        <end position="191"/>
    </location>
</feature>